<dbReference type="AlphaFoldDB" id="A0A240C3U2"/>
<keyword evidence="5" id="KW-1003">Cell membrane</keyword>
<keyword evidence="11 13" id="KW-0046">Antibiotic resistance</keyword>
<evidence type="ECO:0000256" key="5">
    <source>
        <dbReference type="ARBA" id="ARBA00022475"/>
    </source>
</evidence>
<reference evidence="15" key="1">
    <citation type="journal article" date="2014" name="Int. J. Syst. Evol. Microbiol.">
        <title>Complete genome of a new Firmicutes species belonging to the dominant human colonic microbiota ('Ruminococcus bicirculans') reveals two chromosomes and a selective capacity to utilize plant glucans.</title>
        <authorList>
            <consortium name="NISC Comparative Sequencing Program"/>
            <person name="Wegmann U."/>
            <person name="Louis P."/>
            <person name="Goesmann A."/>
            <person name="Henrissat B."/>
            <person name="Duncan S.H."/>
            <person name="Flint H.J."/>
        </authorList>
    </citation>
    <scope>NUCLEOTIDE SEQUENCE</scope>
    <source>
        <strain evidence="15">CCM 4175</strain>
    </source>
</reference>
<feature type="transmembrane region" description="Helical" evidence="13">
    <location>
        <begin position="419"/>
        <end position="435"/>
    </location>
</feature>
<comment type="function">
    <text evidence="13">Catalyzes the transfer of a lysyl group from L-lysyl-tRNA(Lys) to membrane-bound phosphatidylglycerol (PG), which produces lysylphosphatidylglycerol (LPG), a major component of the bacterial membrane with a positive net charge. LPG synthesis contributes to bacterial virulence as it is involved in the resistance mechanism against cationic antimicrobial peptides (CAMP) produces by the host's immune system (defensins, cathelicidins) and by the competing microorganisms.</text>
</comment>
<keyword evidence="9 13" id="KW-0443">Lipid metabolism</keyword>
<evidence type="ECO:0000256" key="3">
    <source>
        <dbReference type="ARBA" id="ARBA00012014"/>
    </source>
</evidence>
<keyword evidence="8 13" id="KW-1133">Transmembrane helix</keyword>
<feature type="transmembrane region" description="Helical" evidence="13">
    <location>
        <begin position="125"/>
        <end position="148"/>
    </location>
</feature>
<proteinExistence type="inferred from homology"/>
<evidence type="ECO:0000313" key="15">
    <source>
        <dbReference type="EMBL" id="GGA94058.1"/>
    </source>
</evidence>
<dbReference type="InterPro" id="IPR024320">
    <property type="entry name" value="LPG_synthase_C"/>
</dbReference>
<dbReference type="EC" id="2.3.2.3" evidence="3 13"/>
<feature type="transmembrane region" description="Helical" evidence="13">
    <location>
        <begin position="271"/>
        <end position="295"/>
    </location>
</feature>
<feature type="transmembrane region" description="Helical" evidence="13">
    <location>
        <begin position="160"/>
        <end position="181"/>
    </location>
</feature>
<dbReference type="GO" id="GO:0006629">
    <property type="term" value="P:lipid metabolic process"/>
    <property type="evidence" value="ECO:0007669"/>
    <property type="project" value="UniProtKB-KW"/>
</dbReference>
<keyword evidence="7 13" id="KW-0812">Transmembrane</keyword>
<name>A0A240C3U2_9STAP</name>
<feature type="transmembrane region" description="Helical" evidence="13">
    <location>
        <begin position="193"/>
        <end position="216"/>
    </location>
</feature>
<protein>
    <recommendedName>
        <fullName evidence="4 13">Phosphatidylglycerol lysyltransferase</fullName>
        <ecNumber evidence="3 13">2.3.2.3</ecNumber>
    </recommendedName>
    <alternativeName>
        <fullName evidence="13">Lysylphosphatidylglycerol synthase</fullName>
    </alternativeName>
</protein>
<feature type="transmembrane region" description="Helical" evidence="13">
    <location>
        <begin position="50"/>
        <end position="69"/>
    </location>
</feature>
<evidence type="ECO:0000256" key="13">
    <source>
        <dbReference type="RuleBase" id="RU363042"/>
    </source>
</evidence>
<feature type="domain" description="Phosphatidylglycerol lysyltransferase C-terminal" evidence="14">
    <location>
        <begin position="528"/>
        <end position="819"/>
    </location>
</feature>
<feature type="transmembrane region" description="Helical" evidence="13">
    <location>
        <begin position="89"/>
        <end position="113"/>
    </location>
</feature>
<organism evidence="16 17">
    <name type="scientific">Staphylococcus muscae</name>
    <dbReference type="NCBI Taxonomy" id="1294"/>
    <lineage>
        <taxon>Bacteria</taxon>
        <taxon>Bacillati</taxon>
        <taxon>Bacillota</taxon>
        <taxon>Bacilli</taxon>
        <taxon>Bacillales</taxon>
        <taxon>Staphylococcaceae</taxon>
        <taxon>Staphylococcus</taxon>
    </lineage>
</organism>
<feature type="transmembrane region" description="Helical" evidence="13">
    <location>
        <begin position="455"/>
        <end position="477"/>
    </location>
</feature>
<dbReference type="InterPro" id="IPR022791">
    <property type="entry name" value="L-PG_synthase/AglD"/>
</dbReference>
<feature type="transmembrane region" description="Helical" evidence="13">
    <location>
        <begin position="489"/>
        <end position="509"/>
    </location>
</feature>
<feature type="transmembrane region" description="Helical" evidence="13">
    <location>
        <begin position="222"/>
        <end position="242"/>
    </location>
</feature>
<comment type="similarity">
    <text evidence="2 13">Belongs to the LPG synthase family.</text>
</comment>
<dbReference type="GO" id="GO:0055091">
    <property type="term" value="P:phospholipid homeostasis"/>
    <property type="evidence" value="ECO:0007669"/>
    <property type="project" value="TreeGrafter"/>
</dbReference>
<dbReference type="GO" id="GO:0050071">
    <property type="term" value="F:phosphatidylglycerol lysyltransferase activity"/>
    <property type="evidence" value="ECO:0007669"/>
    <property type="project" value="UniProtKB-EC"/>
</dbReference>
<keyword evidence="6 13" id="KW-0808">Transferase</keyword>
<feature type="transmembrane region" description="Helical" evidence="13">
    <location>
        <begin position="331"/>
        <end position="353"/>
    </location>
</feature>
<evidence type="ECO:0000256" key="4">
    <source>
        <dbReference type="ARBA" id="ARBA00021546"/>
    </source>
</evidence>
<evidence type="ECO:0000313" key="16">
    <source>
        <dbReference type="EMBL" id="SNW02791.1"/>
    </source>
</evidence>
<dbReference type="PANTHER" id="PTHR34697">
    <property type="entry name" value="PHOSPHATIDYLGLYCEROL LYSYLTRANSFERASE"/>
    <property type="match status" value="1"/>
</dbReference>
<evidence type="ECO:0000313" key="17">
    <source>
        <dbReference type="Proteomes" id="UP000243706"/>
    </source>
</evidence>
<evidence type="ECO:0000256" key="2">
    <source>
        <dbReference type="ARBA" id="ARBA00008627"/>
    </source>
</evidence>
<dbReference type="SUPFAM" id="SSF55729">
    <property type="entry name" value="Acyl-CoA N-acyltransferases (Nat)"/>
    <property type="match status" value="1"/>
</dbReference>
<evidence type="ECO:0000256" key="10">
    <source>
        <dbReference type="ARBA" id="ARBA00023136"/>
    </source>
</evidence>
<reference evidence="18" key="3">
    <citation type="journal article" date="2019" name="Int. J. Syst. Evol. Microbiol.">
        <title>The Global Catalogue of Microorganisms (GCM) 10K type strain sequencing project: providing services to taxonomists for standard genome sequencing and annotation.</title>
        <authorList>
            <consortium name="The Broad Institute Genomics Platform"/>
            <consortium name="The Broad Institute Genome Sequencing Center for Infectious Disease"/>
            <person name="Wu L."/>
            <person name="Ma J."/>
        </authorList>
    </citation>
    <scope>NUCLEOTIDE SEQUENCE [LARGE SCALE GENOMIC DNA]</scope>
    <source>
        <strain evidence="18">CCM 4175</strain>
    </source>
</reference>
<dbReference type="PANTHER" id="PTHR34697:SF2">
    <property type="entry name" value="PHOSPHATIDYLGLYCEROL LYSYLTRANSFERASE"/>
    <property type="match status" value="1"/>
</dbReference>
<keyword evidence="16" id="KW-0012">Acyltransferase</keyword>
<feature type="transmembrane region" description="Helical" evidence="13">
    <location>
        <begin position="12"/>
        <end position="29"/>
    </location>
</feature>
<dbReference type="GO" id="GO:0005886">
    <property type="term" value="C:plasma membrane"/>
    <property type="evidence" value="ECO:0007669"/>
    <property type="project" value="UniProtKB-SubCell"/>
</dbReference>
<evidence type="ECO:0000256" key="9">
    <source>
        <dbReference type="ARBA" id="ARBA00023098"/>
    </source>
</evidence>
<dbReference type="Pfam" id="PF03706">
    <property type="entry name" value="LPG_synthase_TM"/>
    <property type="match status" value="1"/>
</dbReference>
<evidence type="ECO:0000256" key="8">
    <source>
        <dbReference type="ARBA" id="ARBA00022989"/>
    </source>
</evidence>
<accession>A0A240C3U2</accession>
<evidence type="ECO:0000256" key="1">
    <source>
        <dbReference type="ARBA" id="ARBA00004651"/>
    </source>
</evidence>
<reference evidence="15" key="4">
    <citation type="submission" date="2024-05" db="EMBL/GenBank/DDBJ databases">
        <authorList>
            <person name="Sun Q."/>
            <person name="Sedlacek I."/>
        </authorList>
    </citation>
    <scope>NUCLEOTIDE SEQUENCE</scope>
    <source>
        <strain evidence="15">CCM 4175</strain>
    </source>
</reference>
<evidence type="ECO:0000256" key="11">
    <source>
        <dbReference type="ARBA" id="ARBA00023251"/>
    </source>
</evidence>
<keyword evidence="18" id="KW-1185">Reference proteome</keyword>
<feature type="transmembrane region" description="Helical" evidence="13">
    <location>
        <begin position="365"/>
        <end position="384"/>
    </location>
</feature>
<evidence type="ECO:0000313" key="18">
    <source>
        <dbReference type="Proteomes" id="UP000652995"/>
    </source>
</evidence>
<dbReference type="Proteomes" id="UP000243706">
    <property type="component" value="Chromosome 1"/>
</dbReference>
<evidence type="ECO:0000256" key="7">
    <source>
        <dbReference type="ARBA" id="ARBA00022692"/>
    </source>
</evidence>
<evidence type="ECO:0000256" key="12">
    <source>
        <dbReference type="ARBA" id="ARBA00047540"/>
    </source>
</evidence>
<dbReference type="GO" id="GO:0046677">
    <property type="term" value="P:response to antibiotic"/>
    <property type="evidence" value="ECO:0007669"/>
    <property type="project" value="UniProtKB-KW"/>
</dbReference>
<dbReference type="EMBL" id="BMCB01000011">
    <property type="protein sequence ID" value="GGA94058.1"/>
    <property type="molecule type" value="Genomic_DNA"/>
</dbReference>
<keyword evidence="10 13" id="KW-0472">Membrane</keyword>
<evidence type="ECO:0000256" key="6">
    <source>
        <dbReference type="ARBA" id="ARBA00022679"/>
    </source>
</evidence>
<sequence length="842" mass="96233">MSVTKQQLLKGLKAIFMIALLSVVIFVLVKELSHIDFKRTFLLFNQINSFELMLLFLLGASSIVLLSLYDVILTMRFKLELSKFKALRVGYIINTFNNIIGFGGFIGASVRLWFYQQYTNKKKKLVQFVTYMLTSMLTGLSFLSLLVVTHVLDVSFLNQTSMWVTVFLYVIAGLLPVFIIVSWVWPIDKTARWLGASFTLISSVEWLMATIVFYYALHLVGASVSFSVVLGVFIVAAISGLLSFIPGGFGAFDLLILLGFKYFGLPEEKIVLALLLYRIAYYFFPLFIALILTVFEFSTAAKKYINESKYIQPAKEVTAFLMSFQKDAASYIPSVALSFLVFIMSFVTLINNFGIVFDATTSKHHLLYITLYILNVSATVMLFLNIRGIIMRSKRAILFAIVAALIIITSNTYVYGLSITLVLAILLVAALVFAYRKSRILKRPVTLKSLLRLGLMTFIVLYFNQFLVSSFISALGVEIPKIDLFLLRSSFWLSFLGMVVLIAGIIKYFEWHHLRPNAFNDMTVAQEILKTHGGHLLSHLVYSGDKNVFVNQEKNAFLMYRHTRESFIVLGDPVGDADGFHSLLTTFYNHATYLGADVMFYQVSEEHLPLYHDFGNQFFKLGEEALIDVQNFSVAGKKRRGFRATLNKFETQGYTFEILDVPLDEETYQRLRKISDKWLGQQSEFYFSVGHFNRAYVNSAPVAVLRNGEGQIDAFATLMPVDEKTTVSVDLIRWDREIDLPFMDGLYLHMILWAQTAGYAWFNMGMATLSNVGQVPYGHAKEKVVGRFYEHFNGLYSFQGLRQYKSKFGPEWESRYLIYHRSQTVWLSLLRVTRIIRKRYKA</sequence>
<dbReference type="Proteomes" id="UP000652995">
    <property type="component" value="Unassembled WGS sequence"/>
</dbReference>
<evidence type="ECO:0000259" key="14">
    <source>
        <dbReference type="Pfam" id="PF09924"/>
    </source>
</evidence>
<reference evidence="16 17" key="2">
    <citation type="submission" date="2017-06" db="EMBL/GenBank/DDBJ databases">
        <authorList>
            <consortium name="Pathogen Informatics"/>
        </authorList>
    </citation>
    <scope>NUCLEOTIDE SEQUENCE [LARGE SCALE GENOMIC DNA]</scope>
    <source>
        <strain evidence="16 17">NCTC13833</strain>
    </source>
</reference>
<comment type="subcellular location">
    <subcellularLocation>
        <location evidence="1 13">Cell membrane</location>
        <topology evidence="1 13">Multi-pass membrane protein</topology>
    </subcellularLocation>
</comment>
<comment type="catalytic activity">
    <reaction evidence="12 13">
        <text>L-lysyl-tRNA(Lys) + a 1,2-diacyl-sn-glycero-3-phospho-(1'-sn-glycerol) = a 1,2-diacyl-sn-glycero-3-phospho-1'-(3'-O-L-lysyl)-sn-glycerol + tRNA(Lys)</text>
        <dbReference type="Rhea" id="RHEA:10668"/>
        <dbReference type="Rhea" id="RHEA-COMP:9696"/>
        <dbReference type="Rhea" id="RHEA-COMP:9697"/>
        <dbReference type="ChEBI" id="CHEBI:64716"/>
        <dbReference type="ChEBI" id="CHEBI:75792"/>
        <dbReference type="ChEBI" id="CHEBI:78442"/>
        <dbReference type="ChEBI" id="CHEBI:78529"/>
        <dbReference type="EC" id="2.3.2.3"/>
    </reaction>
</comment>
<dbReference type="InterPro" id="IPR016181">
    <property type="entry name" value="Acyl_CoA_acyltransferase"/>
</dbReference>
<dbReference type="RefSeq" id="WP_229709432.1">
    <property type="nucleotide sequence ID" value="NZ_BMCB01000011.1"/>
</dbReference>
<gene>
    <name evidence="16" type="primary">fmtC</name>
    <name evidence="13 15" type="synonym">mprF</name>
    <name evidence="15" type="ORF">GCM10007183_17850</name>
    <name evidence="16" type="ORF">SAMEA4412661_01259</name>
</gene>
<dbReference type="EMBL" id="LT906464">
    <property type="protein sequence ID" value="SNW02791.1"/>
    <property type="molecule type" value="Genomic_DNA"/>
</dbReference>
<dbReference type="Pfam" id="PF09924">
    <property type="entry name" value="LPG_synthase_C"/>
    <property type="match status" value="1"/>
</dbReference>
<dbReference type="NCBIfam" id="NF033480">
    <property type="entry name" value="bifunc_MprF"/>
    <property type="match status" value="1"/>
</dbReference>
<dbReference type="InterPro" id="IPR051211">
    <property type="entry name" value="PG_lysyltransferase"/>
</dbReference>